<name>A0A3E4UK06_BACSE</name>
<dbReference type="Proteomes" id="UP000261223">
    <property type="component" value="Unassembled WGS sequence"/>
</dbReference>
<feature type="transmembrane region" description="Helical" evidence="1">
    <location>
        <begin position="6"/>
        <end position="26"/>
    </location>
</feature>
<keyword evidence="1" id="KW-0472">Membrane</keyword>
<protein>
    <recommendedName>
        <fullName evidence="6">Lycopene cyclase domain-containing protein</fullName>
    </recommendedName>
</protein>
<organism evidence="2 4">
    <name type="scientific">Bacteroides stercoris</name>
    <dbReference type="NCBI Taxonomy" id="46506"/>
    <lineage>
        <taxon>Bacteria</taxon>
        <taxon>Pseudomonadati</taxon>
        <taxon>Bacteroidota</taxon>
        <taxon>Bacteroidia</taxon>
        <taxon>Bacteroidales</taxon>
        <taxon>Bacteroidaceae</taxon>
        <taxon>Bacteroides</taxon>
    </lineage>
</organism>
<sequence>MNFTPFLQAFLLIIALLLFVIWDIVLHKITLRVISTIILLCFNIWSYTYYFKIEELKEYWDGVKYSPNDAYLPPDIDNFIFVWLANQVLVFYLLLAIGISHLLQRKKTLAKHDNI</sequence>
<evidence type="ECO:0000313" key="5">
    <source>
        <dbReference type="Proteomes" id="UP000284161"/>
    </source>
</evidence>
<dbReference type="AlphaFoldDB" id="A0A3E4UK06"/>
<evidence type="ECO:0000256" key="1">
    <source>
        <dbReference type="SAM" id="Phobius"/>
    </source>
</evidence>
<keyword evidence="1" id="KW-1133">Transmembrane helix</keyword>
<accession>A0A3E4UK06</accession>
<comment type="caution">
    <text evidence="2">The sequence shown here is derived from an EMBL/GenBank/DDBJ whole genome shotgun (WGS) entry which is preliminary data.</text>
</comment>
<dbReference type="EMBL" id="QRUB01000029">
    <property type="protein sequence ID" value="RGR25960.1"/>
    <property type="molecule type" value="Genomic_DNA"/>
</dbReference>
<evidence type="ECO:0000313" key="2">
    <source>
        <dbReference type="EMBL" id="RGM10314.1"/>
    </source>
</evidence>
<keyword evidence="1" id="KW-0812">Transmembrane</keyword>
<reference evidence="4 5" key="1">
    <citation type="submission" date="2018-08" db="EMBL/GenBank/DDBJ databases">
        <title>A genome reference for cultivated species of the human gut microbiota.</title>
        <authorList>
            <person name="Zou Y."/>
            <person name="Xue W."/>
            <person name="Luo G."/>
        </authorList>
    </citation>
    <scope>NUCLEOTIDE SEQUENCE [LARGE SCALE GENOMIC DNA]</scope>
    <source>
        <strain evidence="3 5">AF25-6</strain>
        <strain evidence="2 4">TF03-6</strain>
    </source>
</reference>
<evidence type="ECO:0008006" key="6">
    <source>
        <dbReference type="Google" id="ProtNLM"/>
    </source>
</evidence>
<evidence type="ECO:0000313" key="3">
    <source>
        <dbReference type="EMBL" id="RGR25960.1"/>
    </source>
</evidence>
<feature type="transmembrane region" description="Helical" evidence="1">
    <location>
        <begin position="33"/>
        <end position="51"/>
    </location>
</feature>
<feature type="transmembrane region" description="Helical" evidence="1">
    <location>
        <begin position="80"/>
        <end position="103"/>
    </location>
</feature>
<dbReference type="EMBL" id="QSSV01000025">
    <property type="protein sequence ID" value="RGM10314.1"/>
    <property type="molecule type" value="Genomic_DNA"/>
</dbReference>
<evidence type="ECO:0000313" key="4">
    <source>
        <dbReference type="Proteomes" id="UP000261223"/>
    </source>
</evidence>
<proteinExistence type="predicted"/>
<dbReference type="Proteomes" id="UP000284161">
    <property type="component" value="Unassembled WGS sequence"/>
</dbReference>
<gene>
    <name evidence="3" type="ORF">DWY58_17010</name>
    <name evidence="2" type="ORF">DXC34_15615</name>
</gene>